<accession>A0ABP8ISY9</accession>
<comment type="similarity">
    <text evidence="6">Belongs to the peptidase M48 family.</text>
</comment>
<dbReference type="Proteomes" id="UP001501153">
    <property type="component" value="Unassembled WGS sequence"/>
</dbReference>
<dbReference type="CDD" id="cd07331">
    <property type="entry name" value="M48C_Oma1_like"/>
    <property type="match status" value="1"/>
</dbReference>
<dbReference type="PANTHER" id="PTHR22726">
    <property type="entry name" value="METALLOENDOPEPTIDASE OMA1"/>
    <property type="match status" value="1"/>
</dbReference>
<comment type="caution">
    <text evidence="8">The sequence shown here is derived from an EMBL/GenBank/DDBJ whole genome shotgun (WGS) entry which is preliminary data.</text>
</comment>
<evidence type="ECO:0000256" key="5">
    <source>
        <dbReference type="ARBA" id="ARBA00023049"/>
    </source>
</evidence>
<dbReference type="InterPro" id="IPR051156">
    <property type="entry name" value="Mito/Outer_Membr_Metalloprot"/>
</dbReference>
<protein>
    <submittedName>
        <fullName evidence="8">M48 family metallopeptidase</fullName>
    </submittedName>
</protein>
<dbReference type="RefSeq" id="WP_345238608.1">
    <property type="nucleotide sequence ID" value="NZ_BAABGZ010000082.1"/>
</dbReference>
<keyword evidence="4 6" id="KW-0862">Zinc</keyword>
<dbReference type="PROSITE" id="PS51257">
    <property type="entry name" value="PROKAR_LIPOPROTEIN"/>
    <property type="match status" value="1"/>
</dbReference>
<evidence type="ECO:0000256" key="4">
    <source>
        <dbReference type="ARBA" id="ARBA00022833"/>
    </source>
</evidence>
<dbReference type="InterPro" id="IPR001915">
    <property type="entry name" value="Peptidase_M48"/>
</dbReference>
<evidence type="ECO:0000259" key="7">
    <source>
        <dbReference type="Pfam" id="PF01435"/>
    </source>
</evidence>
<dbReference type="PANTHER" id="PTHR22726:SF24">
    <property type="entry name" value="M48 FAMILY METALLOPEPTIDASE"/>
    <property type="match status" value="1"/>
</dbReference>
<evidence type="ECO:0000256" key="3">
    <source>
        <dbReference type="ARBA" id="ARBA00022801"/>
    </source>
</evidence>
<name>A0ABP8ISY9_9BACT</name>
<reference evidence="9" key="1">
    <citation type="journal article" date="2019" name="Int. J. Syst. Evol. Microbiol.">
        <title>The Global Catalogue of Microorganisms (GCM) 10K type strain sequencing project: providing services to taxonomists for standard genome sequencing and annotation.</title>
        <authorList>
            <consortium name="The Broad Institute Genomics Platform"/>
            <consortium name="The Broad Institute Genome Sequencing Center for Infectious Disease"/>
            <person name="Wu L."/>
            <person name="Ma J."/>
        </authorList>
    </citation>
    <scope>NUCLEOTIDE SEQUENCE [LARGE SCALE GENOMIC DNA]</scope>
    <source>
        <strain evidence="9">JCM 17923</strain>
    </source>
</reference>
<evidence type="ECO:0000313" key="9">
    <source>
        <dbReference type="Proteomes" id="UP001501153"/>
    </source>
</evidence>
<dbReference type="Gene3D" id="3.30.2010.10">
    <property type="entry name" value="Metalloproteases ('zincins'), catalytic domain"/>
    <property type="match status" value="1"/>
</dbReference>
<gene>
    <name evidence="8" type="ORF">GCM10023185_46840</name>
</gene>
<proteinExistence type="inferred from homology"/>
<keyword evidence="5 6" id="KW-0482">Metalloprotease</keyword>
<evidence type="ECO:0000256" key="1">
    <source>
        <dbReference type="ARBA" id="ARBA00022670"/>
    </source>
</evidence>
<organism evidence="8 9">
    <name type="scientific">Hymenobacter saemangeumensis</name>
    <dbReference type="NCBI Taxonomy" id="1084522"/>
    <lineage>
        <taxon>Bacteria</taxon>
        <taxon>Pseudomonadati</taxon>
        <taxon>Bacteroidota</taxon>
        <taxon>Cytophagia</taxon>
        <taxon>Cytophagales</taxon>
        <taxon>Hymenobacteraceae</taxon>
        <taxon>Hymenobacter</taxon>
    </lineage>
</organism>
<feature type="domain" description="Peptidase M48" evidence="7">
    <location>
        <begin position="73"/>
        <end position="252"/>
    </location>
</feature>
<keyword evidence="2" id="KW-0479">Metal-binding</keyword>
<dbReference type="EMBL" id="BAABGZ010000082">
    <property type="protein sequence ID" value="GAA4371395.1"/>
    <property type="molecule type" value="Genomic_DNA"/>
</dbReference>
<evidence type="ECO:0000256" key="2">
    <source>
        <dbReference type="ARBA" id="ARBA00022723"/>
    </source>
</evidence>
<dbReference type="Pfam" id="PF01435">
    <property type="entry name" value="Peptidase_M48"/>
    <property type="match status" value="1"/>
</dbReference>
<keyword evidence="9" id="KW-1185">Reference proteome</keyword>
<keyword evidence="3 6" id="KW-0378">Hydrolase</keyword>
<evidence type="ECO:0000313" key="8">
    <source>
        <dbReference type="EMBL" id="GAA4371395.1"/>
    </source>
</evidence>
<keyword evidence="1 6" id="KW-0645">Protease</keyword>
<comment type="cofactor">
    <cofactor evidence="6">
        <name>Zn(2+)</name>
        <dbReference type="ChEBI" id="CHEBI:29105"/>
    </cofactor>
    <text evidence="6">Binds 1 zinc ion per subunit.</text>
</comment>
<evidence type="ECO:0000256" key="6">
    <source>
        <dbReference type="RuleBase" id="RU003983"/>
    </source>
</evidence>
<sequence length="264" mass="28698">MLKKLTFLASLAFLTACTTVPITGRRQLSLVSDSEINSLAATQYREVIAKGPLSTNAQYNAMVKRVGQRIQVAVESYFRQQNASEQLAGYQWEFNVIQDDKQQNAWCMPGGKVAVYTGILPITQDENGLAVVMGHEIAHAVAKHGNERMSQGLVQQLGGSALSVALQNNAPVTQQVALQAFGVGSTLGLLKYGRNQESEADHLGLIFMAMAGYNPDGAIGFWQRMEAKGGAAPPEFLSTHPSSGTRIADIQRELPNARKYYKPQ</sequence>